<keyword evidence="6 10" id="KW-0297">G-protein coupled receptor</keyword>
<evidence type="ECO:0000256" key="12">
    <source>
        <dbReference type="SAM" id="Phobius"/>
    </source>
</evidence>
<gene>
    <name evidence="14" type="ORF">OUZ56_024739</name>
</gene>
<dbReference type="EMBL" id="JAOYFB010000004">
    <property type="protein sequence ID" value="KAK4012500.1"/>
    <property type="molecule type" value="Genomic_DNA"/>
</dbReference>
<feature type="transmembrane region" description="Helical" evidence="12">
    <location>
        <begin position="366"/>
        <end position="390"/>
    </location>
</feature>
<dbReference type="PRINTS" id="PR00237">
    <property type="entry name" value="GPCRRHODOPSN"/>
</dbReference>
<evidence type="ECO:0000259" key="13">
    <source>
        <dbReference type="PROSITE" id="PS50262"/>
    </source>
</evidence>
<dbReference type="Pfam" id="PF00001">
    <property type="entry name" value="7tm_1"/>
    <property type="match status" value="1"/>
</dbReference>
<evidence type="ECO:0000256" key="2">
    <source>
        <dbReference type="ARBA" id="ARBA00010663"/>
    </source>
</evidence>
<name>A0ABQ9ZHW5_9CRUS</name>
<dbReference type="SMART" id="SM01381">
    <property type="entry name" value="7TM_GPCR_Srsx"/>
    <property type="match status" value="1"/>
</dbReference>
<feature type="transmembrane region" description="Helical" evidence="12">
    <location>
        <begin position="149"/>
        <end position="173"/>
    </location>
</feature>
<feature type="transmembrane region" description="Helical" evidence="12">
    <location>
        <begin position="32"/>
        <end position="55"/>
    </location>
</feature>
<dbReference type="Gene3D" id="1.20.1070.10">
    <property type="entry name" value="Rhodopsin 7-helix transmembrane proteins"/>
    <property type="match status" value="1"/>
</dbReference>
<dbReference type="SUPFAM" id="SSF81321">
    <property type="entry name" value="Family A G protein-coupled receptor-like"/>
    <property type="match status" value="1"/>
</dbReference>
<evidence type="ECO:0000256" key="11">
    <source>
        <dbReference type="SAM" id="MobiDB-lite"/>
    </source>
</evidence>
<reference evidence="14 15" key="1">
    <citation type="journal article" date="2023" name="Nucleic Acids Res.">
        <title>The hologenome of Daphnia magna reveals possible DNA methylation and microbiome-mediated evolution of the host genome.</title>
        <authorList>
            <person name="Chaturvedi A."/>
            <person name="Li X."/>
            <person name="Dhandapani V."/>
            <person name="Marshall H."/>
            <person name="Kissane S."/>
            <person name="Cuenca-Cambronero M."/>
            <person name="Asole G."/>
            <person name="Calvet F."/>
            <person name="Ruiz-Romero M."/>
            <person name="Marangio P."/>
            <person name="Guigo R."/>
            <person name="Rago D."/>
            <person name="Mirbahai L."/>
            <person name="Eastwood N."/>
            <person name="Colbourne J.K."/>
            <person name="Zhou J."/>
            <person name="Mallon E."/>
            <person name="Orsini L."/>
        </authorList>
    </citation>
    <scope>NUCLEOTIDE SEQUENCE [LARGE SCALE GENOMIC DNA]</scope>
    <source>
        <strain evidence="14">LRV0_1</strain>
    </source>
</reference>
<dbReference type="Proteomes" id="UP001234178">
    <property type="component" value="Unassembled WGS sequence"/>
</dbReference>
<keyword evidence="5 12" id="KW-1133">Transmembrane helix</keyword>
<feature type="transmembrane region" description="Helical" evidence="12">
    <location>
        <begin position="107"/>
        <end position="128"/>
    </location>
</feature>
<feature type="transmembrane region" description="Helical" evidence="12">
    <location>
        <begin position="67"/>
        <end position="87"/>
    </location>
</feature>
<evidence type="ECO:0000256" key="4">
    <source>
        <dbReference type="ARBA" id="ARBA00022692"/>
    </source>
</evidence>
<evidence type="ECO:0000256" key="5">
    <source>
        <dbReference type="ARBA" id="ARBA00022989"/>
    </source>
</evidence>
<comment type="subcellular location">
    <subcellularLocation>
        <location evidence="1">Cell membrane</location>
        <topology evidence="1">Multi-pass membrane protein</topology>
    </subcellularLocation>
</comment>
<evidence type="ECO:0000256" key="9">
    <source>
        <dbReference type="ARBA" id="ARBA00023224"/>
    </source>
</evidence>
<dbReference type="PANTHER" id="PTHR24248">
    <property type="entry name" value="ADRENERGIC RECEPTOR-RELATED G-PROTEIN COUPLED RECEPTOR"/>
    <property type="match status" value="1"/>
</dbReference>
<sequence length="518" mass="56385">MEVMLSNVTLLDDNNSTGNISFVLNKDDGNPILALVLFSFCLATILGNALVIAAVARERYLHTVTNYFIMSLAVADCLVGSIVMPFSAAVEMQSDRQWLFGRDLCDVWHSFDVLASTASILNLCVISMDRYWAITDPFTYPGRMTPKRAACFIALVWVCSSLISFPAIAWWRAVAVIEDGPAVVEHCVFTDDVGYLVFSSTVSFYGPLSVMVFTYYRIYRAAVAQSRSLRLGIKQVAMSSTSDLAKGGVGTADTMELLTLRIHRGGRVASDNRRCAAAAALLTYQAASRQPSPTSARNNVLQLPETSQQPHHETNNRRHSPPEAQIAALSVSSSVDGDASARLPIAKMNLSRKLAKIAKERKAAKTLGIVMGVFIACWLPFFVTNLLSAFCQSCIHNPERVVTVVTWLGWINSGMNPVIYACWSRDFRRAFARILCGCCPRLFHRWKRHSGKSGSNSTINQHNNVSGGGTGTSISNASNRPLSHASFGMATPSASQLSPMIGSPSFTSLCHTSASFPA</sequence>
<dbReference type="PROSITE" id="PS00237">
    <property type="entry name" value="G_PROTEIN_RECEP_F1_1"/>
    <property type="match status" value="1"/>
</dbReference>
<evidence type="ECO:0000256" key="1">
    <source>
        <dbReference type="ARBA" id="ARBA00004651"/>
    </source>
</evidence>
<dbReference type="CDD" id="cd15067">
    <property type="entry name" value="7tmA_Dop1R2-like"/>
    <property type="match status" value="1"/>
</dbReference>
<feature type="domain" description="G-protein coupled receptors family 1 profile" evidence="13">
    <location>
        <begin position="47"/>
        <end position="420"/>
    </location>
</feature>
<proteinExistence type="inferred from homology"/>
<comment type="similarity">
    <text evidence="2 10">Belongs to the G-protein coupled receptor 1 family.</text>
</comment>
<dbReference type="InterPro" id="IPR000276">
    <property type="entry name" value="GPCR_Rhodpsn"/>
</dbReference>
<feature type="compositionally biased region" description="Polar residues" evidence="11">
    <location>
        <begin position="452"/>
        <end position="465"/>
    </location>
</feature>
<evidence type="ECO:0000313" key="14">
    <source>
        <dbReference type="EMBL" id="KAK4012500.1"/>
    </source>
</evidence>
<evidence type="ECO:0000313" key="15">
    <source>
        <dbReference type="Proteomes" id="UP001234178"/>
    </source>
</evidence>
<evidence type="ECO:0000256" key="8">
    <source>
        <dbReference type="ARBA" id="ARBA00023170"/>
    </source>
</evidence>
<keyword evidence="9 10" id="KW-0807">Transducer</keyword>
<keyword evidence="15" id="KW-1185">Reference proteome</keyword>
<comment type="caution">
    <text evidence="14">The sequence shown here is derived from an EMBL/GenBank/DDBJ whole genome shotgun (WGS) entry which is preliminary data.</text>
</comment>
<dbReference type="PANTHER" id="PTHR24248:SF185">
    <property type="entry name" value="DOPAMINE RECEPTOR 2"/>
    <property type="match status" value="1"/>
</dbReference>
<evidence type="ECO:0000256" key="7">
    <source>
        <dbReference type="ARBA" id="ARBA00023136"/>
    </source>
</evidence>
<keyword evidence="8 10" id="KW-0675">Receptor</keyword>
<evidence type="ECO:0000256" key="10">
    <source>
        <dbReference type="RuleBase" id="RU000688"/>
    </source>
</evidence>
<feature type="transmembrane region" description="Helical" evidence="12">
    <location>
        <begin position="193"/>
        <end position="216"/>
    </location>
</feature>
<evidence type="ECO:0000256" key="6">
    <source>
        <dbReference type="ARBA" id="ARBA00023040"/>
    </source>
</evidence>
<protein>
    <recommendedName>
        <fullName evidence="13">G-protein coupled receptors family 1 profile domain-containing protein</fullName>
    </recommendedName>
</protein>
<accession>A0ABQ9ZHW5</accession>
<organism evidence="14 15">
    <name type="scientific">Daphnia magna</name>
    <dbReference type="NCBI Taxonomy" id="35525"/>
    <lineage>
        <taxon>Eukaryota</taxon>
        <taxon>Metazoa</taxon>
        <taxon>Ecdysozoa</taxon>
        <taxon>Arthropoda</taxon>
        <taxon>Crustacea</taxon>
        <taxon>Branchiopoda</taxon>
        <taxon>Diplostraca</taxon>
        <taxon>Cladocera</taxon>
        <taxon>Anomopoda</taxon>
        <taxon>Daphniidae</taxon>
        <taxon>Daphnia</taxon>
    </lineage>
</organism>
<dbReference type="InterPro" id="IPR017452">
    <property type="entry name" value="GPCR_Rhodpsn_7TM"/>
</dbReference>
<keyword evidence="3" id="KW-1003">Cell membrane</keyword>
<keyword evidence="4 10" id="KW-0812">Transmembrane</keyword>
<feature type="region of interest" description="Disordered" evidence="11">
    <location>
        <begin position="449"/>
        <end position="473"/>
    </location>
</feature>
<evidence type="ECO:0000256" key="3">
    <source>
        <dbReference type="ARBA" id="ARBA00022475"/>
    </source>
</evidence>
<dbReference type="PROSITE" id="PS50262">
    <property type="entry name" value="G_PROTEIN_RECEP_F1_2"/>
    <property type="match status" value="1"/>
</dbReference>
<keyword evidence="7 12" id="KW-0472">Membrane</keyword>